<dbReference type="RefSeq" id="WP_051858081.1">
    <property type="nucleotide sequence ID" value="NZ_JBFADL010000008.1"/>
</dbReference>
<evidence type="ECO:0000313" key="2">
    <source>
        <dbReference type="EMBL" id="KES07330.1"/>
    </source>
</evidence>
<reference evidence="2 3" key="1">
    <citation type="submission" date="2014-02" db="EMBL/GenBank/DDBJ databases">
        <title>The genome announcement of Streptomyces toyocaensis NRRL15009.</title>
        <authorList>
            <person name="Hong H.-J."/>
            <person name="Kwun M.J."/>
        </authorList>
    </citation>
    <scope>NUCLEOTIDE SEQUENCE [LARGE SCALE GENOMIC DNA]</scope>
    <source>
        <strain evidence="2 3">NRRL 15009</strain>
    </source>
</reference>
<comment type="caution">
    <text evidence="2">The sequence shown here is derived from an EMBL/GenBank/DDBJ whole genome shotgun (WGS) entry which is preliminary data.</text>
</comment>
<dbReference type="EMBL" id="JFCB01000006">
    <property type="protein sequence ID" value="KES07330.1"/>
    <property type="molecule type" value="Genomic_DNA"/>
</dbReference>
<accession>A0A081XUV7</accession>
<dbReference type="STRING" id="55952.BU52_10010"/>
<name>A0A081XUV7_STRTO</name>
<organism evidence="2 3">
    <name type="scientific">Streptomyces toyocaensis</name>
    <dbReference type="NCBI Taxonomy" id="55952"/>
    <lineage>
        <taxon>Bacteria</taxon>
        <taxon>Bacillati</taxon>
        <taxon>Actinomycetota</taxon>
        <taxon>Actinomycetes</taxon>
        <taxon>Kitasatosporales</taxon>
        <taxon>Streptomycetaceae</taxon>
        <taxon>Streptomyces</taxon>
    </lineage>
</organism>
<keyword evidence="1" id="KW-1133">Transmembrane helix</keyword>
<keyword evidence="3" id="KW-1185">Reference proteome</keyword>
<evidence type="ECO:0000256" key="1">
    <source>
        <dbReference type="SAM" id="Phobius"/>
    </source>
</evidence>
<evidence type="ECO:0000313" key="3">
    <source>
        <dbReference type="Proteomes" id="UP000028341"/>
    </source>
</evidence>
<dbReference type="AlphaFoldDB" id="A0A081XUV7"/>
<dbReference type="Proteomes" id="UP000028341">
    <property type="component" value="Unassembled WGS sequence"/>
</dbReference>
<dbReference type="OrthoDB" id="4222623at2"/>
<proteinExistence type="predicted"/>
<feature type="transmembrane region" description="Helical" evidence="1">
    <location>
        <begin position="57"/>
        <end position="75"/>
    </location>
</feature>
<keyword evidence="1" id="KW-0812">Transmembrane</keyword>
<sequence>MNRDYLKWAALAFALVATASAEYELARAVGYNQWVAAAVPGALDVWTVRAMRQHRDVLAAVLAMIVVNALSHLVTAGLLEVSVPLVVGVSAIAPLVLYRLHAITGTDEPEADTPAVPEAAEPVQAPVQVDTPAPAPVEPPRPELHVICGGQQPFALDVPARPEPRRLDADEAKAAILQAWKDGLSLAEAAQVATRSRSYVQQVYARLDSERDSARLALVKDEVPA</sequence>
<keyword evidence="1" id="KW-0472">Membrane</keyword>
<protein>
    <submittedName>
        <fullName evidence="2">Uncharacterized protein</fullName>
    </submittedName>
</protein>
<dbReference type="eggNOG" id="ENOG5030I2C">
    <property type="taxonomic scope" value="Bacteria"/>
</dbReference>
<gene>
    <name evidence="2" type="ORF">BU52_10010</name>
</gene>